<accession>A0A414DFJ4</accession>
<organism evidence="1 2">
    <name type="scientific">Mediterraneibacter gnavus</name>
    <name type="common">Ruminococcus gnavus</name>
    <dbReference type="NCBI Taxonomy" id="33038"/>
    <lineage>
        <taxon>Bacteria</taxon>
        <taxon>Bacillati</taxon>
        <taxon>Bacillota</taxon>
        <taxon>Clostridia</taxon>
        <taxon>Lachnospirales</taxon>
        <taxon>Lachnospiraceae</taxon>
        <taxon>Mediterraneibacter</taxon>
    </lineage>
</organism>
<dbReference type="EMBL" id="QSIR01000001">
    <property type="protein sequence ID" value="RHD09390.1"/>
    <property type="molecule type" value="Genomic_DNA"/>
</dbReference>
<sequence length="91" mass="11007">MARRRVRREEERRIRADERLREELSRGCEYSGTQEIVQETFEEMREQIGMEGDWDEIGVTDTDNREFVLQDVIEQFYDLMIEKVLNYIGAE</sequence>
<gene>
    <name evidence="1" type="ORF">DW812_01165</name>
</gene>
<comment type="caution">
    <text evidence="1">The sequence shown here is derived from an EMBL/GenBank/DDBJ whole genome shotgun (WGS) entry which is preliminary data.</text>
</comment>
<dbReference type="Proteomes" id="UP000284472">
    <property type="component" value="Unassembled WGS sequence"/>
</dbReference>
<proteinExistence type="predicted"/>
<dbReference type="RefSeq" id="WP_118043592.1">
    <property type="nucleotide sequence ID" value="NZ_QSIR01000001.1"/>
</dbReference>
<evidence type="ECO:0000313" key="2">
    <source>
        <dbReference type="Proteomes" id="UP000284472"/>
    </source>
</evidence>
<name>A0A414DFJ4_MEDGN</name>
<evidence type="ECO:0000313" key="1">
    <source>
        <dbReference type="EMBL" id="RHD09390.1"/>
    </source>
</evidence>
<protein>
    <submittedName>
        <fullName evidence="1">Uncharacterized protein</fullName>
    </submittedName>
</protein>
<dbReference type="AlphaFoldDB" id="A0A414DFJ4"/>
<reference evidence="1 2" key="1">
    <citation type="submission" date="2018-08" db="EMBL/GenBank/DDBJ databases">
        <title>A genome reference for cultivated species of the human gut microbiota.</title>
        <authorList>
            <person name="Zou Y."/>
            <person name="Xue W."/>
            <person name="Luo G."/>
        </authorList>
    </citation>
    <scope>NUCLEOTIDE SEQUENCE [LARGE SCALE GENOMIC DNA]</scope>
    <source>
        <strain evidence="1 2">AM32-6</strain>
    </source>
</reference>